<dbReference type="InterPro" id="IPR036259">
    <property type="entry name" value="MFS_trans_sf"/>
</dbReference>
<feature type="transmembrane region" description="Helical" evidence="8">
    <location>
        <begin position="341"/>
        <end position="362"/>
    </location>
</feature>
<evidence type="ECO:0000256" key="1">
    <source>
        <dbReference type="ARBA" id="ARBA00004141"/>
    </source>
</evidence>
<dbReference type="AlphaFoldDB" id="A0A060T6S3"/>
<name>A0A060T6S3_BLAAD</name>
<organism evidence="10">
    <name type="scientific">Blastobotrys adeninivorans</name>
    <name type="common">Yeast</name>
    <name type="synonym">Arxula adeninivorans</name>
    <dbReference type="NCBI Taxonomy" id="409370"/>
    <lineage>
        <taxon>Eukaryota</taxon>
        <taxon>Fungi</taxon>
        <taxon>Dikarya</taxon>
        <taxon>Ascomycota</taxon>
        <taxon>Saccharomycotina</taxon>
        <taxon>Dipodascomycetes</taxon>
        <taxon>Dipodascales</taxon>
        <taxon>Trichomonascaceae</taxon>
        <taxon>Blastobotrys</taxon>
    </lineage>
</organism>
<feature type="transmembrane region" description="Helical" evidence="8">
    <location>
        <begin position="303"/>
        <end position="326"/>
    </location>
</feature>
<evidence type="ECO:0000256" key="8">
    <source>
        <dbReference type="SAM" id="Phobius"/>
    </source>
</evidence>
<feature type="transmembrane region" description="Helical" evidence="8">
    <location>
        <begin position="212"/>
        <end position="233"/>
    </location>
</feature>
<comment type="similarity">
    <text evidence="2 7">Belongs to the major facilitator superfamily. Sugar transporter (TC 2.A.1.1) family.</text>
</comment>
<dbReference type="GO" id="GO:0015798">
    <property type="term" value="P:myo-inositol transport"/>
    <property type="evidence" value="ECO:0007669"/>
    <property type="project" value="UniProtKB-ARBA"/>
</dbReference>
<sequence length="539" mass="60058">MDAESVISHFSDNLKKGEKITELNQDSQDQLDELEAAAGTSRKWFEYQFPSPKVATWVLACFASLGGLLSGVDQSTISGANLYMPTELKLNDNQSSLVSSGMPLGAMAGALLISPINEYFGRRIAILFSCVLYTIGAGLEAGSINFGMMISGRLILGAAVGLEGGTVPIYVAEGIPSDVRGRLVSLYQFCIALGEVIGYAIAAMFVSVPGNWRFMLGSSLVFSTIMFIGVLFLPESPRWLMHKKREVEAYKSWKNLRGFDTPESKLEFLEMRHTALYENTTETQKEKKMAWLDFIRVGRARRALIYCNVMMFLGQFTGVNSILYYMSTLMKSIGFSDKDAVFMSLVGGGSLLLGTIPAIIYMDKVGRRTWAIGTLPFFFIGLVLVGISDRLSSLMAIEGTYLTGLILYELFFGSYACLTWVIPSEVYPTYLRSYGMTISAATQFLWSFIVTYNFTRMVNAMTKIGLLLGFYGGIAVLGWFYQLFFMPETKDKTLEEIDDVFNMPTGELVKKNMKSTGRAVNNLLHFRFREVVKPSEQEY</sequence>
<dbReference type="PROSITE" id="PS00217">
    <property type="entry name" value="SUGAR_TRANSPORT_2"/>
    <property type="match status" value="1"/>
</dbReference>
<proteinExistence type="inferred from homology"/>
<evidence type="ECO:0000256" key="4">
    <source>
        <dbReference type="ARBA" id="ARBA00022692"/>
    </source>
</evidence>
<keyword evidence="5 8" id="KW-1133">Transmembrane helix</keyword>
<evidence type="ECO:0000256" key="6">
    <source>
        <dbReference type="ARBA" id="ARBA00023136"/>
    </source>
</evidence>
<reference evidence="10" key="1">
    <citation type="submission" date="2014-02" db="EMBL/GenBank/DDBJ databases">
        <authorList>
            <person name="Genoscope - CEA"/>
        </authorList>
    </citation>
    <scope>NUCLEOTIDE SEQUENCE</scope>
    <source>
        <strain evidence="10">LS3</strain>
    </source>
</reference>
<evidence type="ECO:0000256" key="2">
    <source>
        <dbReference type="ARBA" id="ARBA00010992"/>
    </source>
</evidence>
<dbReference type="PRINTS" id="PR00171">
    <property type="entry name" value="SUGRTRNSPORT"/>
</dbReference>
<feature type="transmembrane region" description="Helical" evidence="8">
    <location>
        <begin position="434"/>
        <end position="452"/>
    </location>
</feature>
<evidence type="ECO:0000259" key="9">
    <source>
        <dbReference type="PROSITE" id="PS50850"/>
    </source>
</evidence>
<gene>
    <name evidence="10" type="ORF">GNLVRS02_ARAD1B17622g</name>
</gene>
<dbReference type="InterPro" id="IPR050814">
    <property type="entry name" value="Myo-inositol_Transporter"/>
</dbReference>
<feature type="transmembrane region" description="Helical" evidence="8">
    <location>
        <begin position="184"/>
        <end position="206"/>
    </location>
</feature>
<evidence type="ECO:0000256" key="5">
    <source>
        <dbReference type="ARBA" id="ARBA00022989"/>
    </source>
</evidence>
<dbReference type="InterPro" id="IPR005829">
    <property type="entry name" value="Sugar_transporter_CS"/>
</dbReference>
<dbReference type="PANTHER" id="PTHR48020">
    <property type="entry name" value="PROTON MYO-INOSITOL COTRANSPORTER"/>
    <property type="match status" value="1"/>
</dbReference>
<keyword evidence="3 7" id="KW-0813">Transport</keyword>
<feature type="domain" description="Major facilitator superfamily (MFS) profile" evidence="9">
    <location>
        <begin position="59"/>
        <end position="490"/>
    </location>
</feature>
<accession>A0A060T6S3</accession>
<feature type="transmembrane region" description="Helical" evidence="8">
    <location>
        <begin position="464"/>
        <end position="484"/>
    </location>
</feature>
<feature type="transmembrane region" description="Helical" evidence="8">
    <location>
        <begin position="124"/>
        <end position="144"/>
    </location>
</feature>
<dbReference type="GO" id="GO:0016020">
    <property type="term" value="C:membrane"/>
    <property type="evidence" value="ECO:0007669"/>
    <property type="project" value="UniProtKB-SubCell"/>
</dbReference>
<dbReference type="FunFam" id="1.20.1250.20:FF:000134">
    <property type="entry name" value="MFS sugar transporter protein"/>
    <property type="match status" value="1"/>
</dbReference>
<feature type="transmembrane region" description="Helical" evidence="8">
    <location>
        <begin position="369"/>
        <end position="388"/>
    </location>
</feature>
<feature type="transmembrane region" description="Helical" evidence="8">
    <location>
        <begin position="400"/>
        <end position="422"/>
    </location>
</feature>
<evidence type="ECO:0000256" key="7">
    <source>
        <dbReference type="RuleBase" id="RU003346"/>
    </source>
</evidence>
<dbReference type="GO" id="GO:0022857">
    <property type="term" value="F:transmembrane transporter activity"/>
    <property type="evidence" value="ECO:0007669"/>
    <property type="project" value="InterPro"/>
</dbReference>
<reference evidence="10" key="2">
    <citation type="submission" date="2014-06" db="EMBL/GenBank/DDBJ databases">
        <title>The complete genome of Blastobotrys (Arxula) adeninivorans LS3 - a yeast of biotechnological interest.</title>
        <authorList>
            <person name="Kunze G."/>
            <person name="Gaillardin C."/>
            <person name="Czernicka M."/>
            <person name="Durrens P."/>
            <person name="Martin T."/>
            <person name="Boer E."/>
            <person name="Gabaldon T."/>
            <person name="Cruz J."/>
            <person name="Talla E."/>
            <person name="Marck C."/>
            <person name="Goffeau A."/>
            <person name="Barbe V."/>
            <person name="Baret P."/>
            <person name="Baronian K."/>
            <person name="Beier S."/>
            <person name="Bleykasten C."/>
            <person name="Bode R."/>
            <person name="Casaregola S."/>
            <person name="Despons L."/>
            <person name="Fairhead C."/>
            <person name="Giersberg M."/>
            <person name="Gierski P."/>
            <person name="Hahnel U."/>
            <person name="Hartmann A."/>
            <person name="Jankowska D."/>
            <person name="Jubin C."/>
            <person name="Jung P."/>
            <person name="Lafontaine I."/>
            <person name="Leh-Louis V."/>
            <person name="Lemaire M."/>
            <person name="Marcet-Houben M."/>
            <person name="Mascher M."/>
            <person name="Morel G."/>
            <person name="Richard G.-F."/>
            <person name="Riechen J."/>
            <person name="Sacerdot C."/>
            <person name="Sarkar A."/>
            <person name="Savel G."/>
            <person name="Schacherer J."/>
            <person name="Sherman D."/>
            <person name="Straub M.-L."/>
            <person name="Stein N."/>
            <person name="Thierry A."/>
            <person name="Trautwein-Schult A."/>
            <person name="Westhof E."/>
            <person name="Worch S."/>
            <person name="Dujon B."/>
            <person name="Souciet J.-L."/>
            <person name="Wincker P."/>
            <person name="Scholz U."/>
            <person name="Neuveglise N."/>
        </authorList>
    </citation>
    <scope>NUCLEOTIDE SEQUENCE</scope>
    <source>
        <strain evidence="10">LS3</strain>
    </source>
</reference>
<protein>
    <submittedName>
        <fullName evidence="10">ARAD1B17622p</fullName>
    </submittedName>
</protein>
<dbReference type="InterPro" id="IPR020846">
    <property type="entry name" value="MFS_dom"/>
</dbReference>
<dbReference type="Gene3D" id="1.20.1250.20">
    <property type="entry name" value="MFS general substrate transporter like domains"/>
    <property type="match status" value="1"/>
</dbReference>
<feature type="transmembrane region" description="Helical" evidence="8">
    <location>
        <begin position="150"/>
        <end position="172"/>
    </location>
</feature>
<keyword evidence="6 8" id="KW-0472">Membrane</keyword>
<dbReference type="PANTHER" id="PTHR48020:SF9">
    <property type="entry name" value="MAJOR FACILITATOR SUPERFAMILY (MFS) PROFILE DOMAIN-CONTAINING PROTEIN"/>
    <property type="match status" value="1"/>
</dbReference>
<dbReference type="InterPro" id="IPR005828">
    <property type="entry name" value="MFS_sugar_transport-like"/>
</dbReference>
<evidence type="ECO:0000313" key="10">
    <source>
        <dbReference type="EMBL" id="CDP36638.1"/>
    </source>
</evidence>
<dbReference type="SUPFAM" id="SSF103473">
    <property type="entry name" value="MFS general substrate transporter"/>
    <property type="match status" value="1"/>
</dbReference>
<dbReference type="Pfam" id="PF00083">
    <property type="entry name" value="Sugar_tr"/>
    <property type="match status" value="1"/>
</dbReference>
<keyword evidence="4 8" id="KW-0812">Transmembrane</keyword>
<dbReference type="InterPro" id="IPR003663">
    <property type="entry name" value="Sugar/inositol_transpt"/>
</dbReference>
<dbReference type="NCBIfam" id="TIGR00879">
    <property type="entry name" value="SP"/>
    <property type="match status" value="1"/>
</dbReference>
<dbReference type="PROSITE" id="PS50850">
    <property type="entry name" value="MFS"/>
    <property type="match status" value="1"/>
</dbReference>
<comment type="subcellular location">
    <subcellularLocation>
        <location evidence="1">Membrane</location>
        <topology evidence="1">Multi-pass membrane protein</topology>
    </subcellularLocation>
</comment>
<dbReference type="PROSITE" id="PS00216">
    <property type="entry name" value="SUGAR_TRANSPORT_1"/>
    <property type="match status" value="1"/>
</dbReference>
<dbReference type="EMBL" id="HG937692">
    <property type="protein sequence ID" value="CDP36638.1"/>
    <property type="molecule type" value="Genomic_DNA"/>
</dbReference>
<evidence type="ECO:0000256" key="3">
    <source>
        <dbReference type="ARBA" id="ARBA00022448"/>
    </source>
</evidence>
<dbReference type="PhylomeDB" id="A0A060T6S3"/>
<dbReference type="GO" id="GO:0015791">
    <property type="term" value="P:polyol transmembrane transport"/>
    <property type="evidence" value="ECO:0007669"/>
    <property type="project" value="UniProtKB-ARBA"/>
</dbReference>